<evidence type="ECO:0000313" key="4">
    <source>
        <dbReference type="Proteomes" id="UP000694257"/>
    </source>
</evidence>
<feature type="region of interest" description="Disordered" evidence="1">
    <location>
        <begin position="83"/>
        <end position="110"/>
    </location>
</feature>
<organism evidence="3 4">
    <name type="scientific">Nocardia iowensis</name>
    <dbReference type="NCBI Taxonomy" id="204891"/>
    <lineage>
        <taxon>Bacteria</taxon>
        <taxon>Bacillati</taxon>
        <taxon>Actinomycetota</taxon>
        <taxon>Actinomycetes</taxon>
        <taxon>Mycobacteriales</taxon>
        <taxon>Nocardiaceae</taxon>
        <taxon>Nocardia</taxon>
    </lineage>
</organism>
<feature type="compositionally biased region" description="Polar residues" evidence="1">
    <location>
        <begin position="199"/>
        <end position="231"/>
    </location>
</feature>
<evidence type="ECO:0000256" key="1">
    <source>
        <dbReference type="SAM" id="MobiDB-lite"/>
    </source>
</evidence>
<feature type="chain" id="PRO_5046327415" evidence="2">
    <location>
        <begin position="30"/>
        <end position="250"/>
    </location>
</feature>
<name>A0ABX8RPN7_NOCIO</name>
<feature type="compositionally biased region" description="Polar residues" evidence="1">
    <location>
        <begin position="99"/>
        <end position="109"/>
    </location>
</feature>
<dbReference type="Proteomes" id="UP000694257">
    <property type="component" value="Chromosome"/>
</dbReference>
<feature type="region of interest" description="Disordered" evidence="1">
    <location>
        <begin position="199"/>
        <end position="250"/>
    </location>
</feature>
<keyword evidence="2" id="KW-0732">Signal</keyword>
<dbReference type="EMBL" id="CP078145">
    <property type="protein sequence ID" value="QXN91599.1"/>
    <property type="molecule type" value="Genomic_DNA"/>
</dbReference>
<reference evidence="3 4" key="1">
    <citation type="submission" date="2021-07" db="EMBL/GenBank/DDBJ databases">
        <title>Whole Genome Sequence of Nocardia Iowensis.</title>
        <authorList>
            <person name="Lamm A."/>
            <person name="Collins-Fairclough A.M."/>
            <person name="Bunk B."/>
            <person name="Sproer C."/>
        </authorList>
    </citation>
    <scope>NUCLEOTIDE SEQUENCE [LARGE SCALE GENOMIC DNA]</scope>
    <source>
        <strain evidence="3 4">NRRL 5646</strain>
    </source>
</reference>
<gene>
    <name evidence="3" type="ORF">KV110_41005</name>
</gene>
<feature type="signal peptide" evidence="2">
    <location>
        <begin position="1"/>
        <end position="29"/>
    </location>
</feature>
<sequence>MTTHRHVHMARHAAVVLAGAASLSLTVVAGTYIVNQMADATRSGGEHAAPAAPTVEDATSDPEWMDAVLTGGSYELPVTFARHQPDLPVPSPKAADPHSGSTVVRQPSSPLGGKWRLGDTYIGAQVATVRSDTIAITVDTNAFTVLTGVPQSDPAKGRSEGNPSITQLRTEFDTRSGEVVLMLTDPSLGEYDLRLNQPQASETKSAPDTSASSNATSTIPGSTTVPESGSAPTKAIKPSAPRGTEPSVAV</sequence>
<dbReference type="RefSeq" id="WP_218472451.1">
    <property type="nucleotide sequence ID" value="NZ_BAABJN010000014.1"/>
</dbReference>
<evidence type="ECO:0000256" key="2">
    <source>
        <dbReference type="SAM" id="SignalP"/>
    </source>
</evidence>
<keyword evidence="4" id="KW-1185">Reference proteome</keyword>
<proteinExistence type="predicted"/>
<protein>
    <submittedName>
        <fullName evidence="3">Uncharacterized protein</fullName>
    </submittedName>
</protein>
<evidence type="ECO:0000313" key="3">
    <source>
        <dbReference type="EMBL" id="QXN91599.1"/>
    </source>
</evidence>
<accession>A0ABX8RPN7</accession>